<dbReference type="Proteomes" id="UP001231649">
    <property type="component" value="Chromosome 2"/>
</dbReference>
<comment type="caution">
    <text evidence="1">The sequence shown here is derived from an EMBL/GenBank/DDBJ whole genome shotgun (WGS) entry which is preliminary data.</text>
</comment>
<proteinExistence type="predicted"/>
<evidence type="ECO:0000313" key="2">
    <source>
        <dbReference type="Proteomes" id="UP001231649"/>
    </source>
</evidence>
<reference evidence="1" key="1">
    <citation type="submission" date="2023-03" db="EMBL/GenBank/DDBJ databases">
        <title>Chromosome-level genomes of two armyworms, Mythimna separata and Mythimna loreyi, provide insights into the biosynthesis and reception of sex pheromones.</title>
        <authorList>
            <person name="Zhao H."/>
        </authorList>
    </citation>
    <scope>NUCLEOTIDE SEQUENCE</scope>
    <source>
        <strain evidence="1">BeijingLab</strain>
    </source>
</reference>
<gene>
    <name evidence="1" type="ORF">PYW08_007022</name>
</gene>
<evidence type="ECO:0000313" key="1">
    <source>
        <dbReference type="EMBL" id="KAJ8736366.1"/>
    </source>
</evidence>
<dbReference type="EMBL" id="CM056778">
    <property type="protein sequence ID" value="KAJ8736366.1"/>
    <property type="molecule type" value="Genomic_DNA"/>
</dbReference>
<organism evidence="1 2">
    <name type="scientific">Mythimna loreyi</name>
    <dbReference type="NCBI Taxonomy" id="667449"/>
    <lineage>
        <taxon>Eukaryota</taxon>
        <taxon>Metazoa</taxon>
        <taxon>Ecdysozoa</taxon>
        <taxon>Arthropoda</taxon>
        <taxon>Hexapoda</taxon>
        <taxon>Insecta</taxon>
        <taxon>Pterygota</taxon>
        <taxon>Neoptera</taxon>
        <taxon>Endopterygota</taxon>
        <taxon>Lepidoptera</taxon>
        <taxon>Glossata</taxon>
        <taxon>Ditrysia</taxon>
        <taxon>Noctuoidea</taxon>
        <taxon>Noctuidae</taxon>
        <taxon>Noctuinae</taxon>
        <taxon>Hadenini</taxon>
        <taxon>Mythimna</taxon>
    </lineage>
</organism>
<accession>A0ACC2RB12</accession>
<name>A0ACC2RB12_9NEOP</name>
<protein>
    <submittedName>
        <fullName evidence="1">Uncharacterized protein</fullName>
    </submittedName>
</protein>
<keyword evidence="2" id="KW-1185">Reference proteome</keyword>
<sequence length="1292" mass="125798">MMELTGAFILISASLVIASPHGYGGYGVKGGASARAEASASSGAFGLGAVPVPLGVGYSGSFSKSSSSSSASSSASSSSSSSSFSYGGSGAGSFGLESGAPSHGGCSSGTCHTARNGVPTSFGSSPPGYNSANAAASAEAGAVSGLGCQGLSCGGNSDKCKSGECKPHTGTTSSNSDLNKCTSGQCGSSLDKGTLPTEYDSNDIRVSHSSGSAHNNNGQHSGIENSSSGYKPAGSDCSHGKCGPSGSSNSKLDYNHDFGNSYQGSGASNKQGSSANTGITSQYQKPSSHLETPKLDSECTSGNCNDGPAKFGHGNSPSSYNVPIHGAYEHGNPKPCDGVKCENQPKGPYSPTDDSVTKRPSSVDYSNTANCKGSGCYGTSANQAANQPSHTVSPSNIQFGHSPSNTPTESVTPAGINVAPGHVAHDKPSDDNKVSNDKLPAYTGGFGGPAGILKPNEYDFSAPPVNPNHGPTGIHSGKPLEGAPTGCNTPSCAGYPSAPSPTGGSVPEGTYTRPGDDISSGKLPSYTGGFGSTGMLNANEFNVHGTVVNKPNYAHTGSPLSNTQQPAGNSGLHGCKPGQYCGGYTPTAGQLPAGSTGSLGCKPGQNCGGYTPTAGQLPAVSTGSQGCKPGQYCGGYTPTAGQLPAGSTGAQGCKPGQNCDGYTPTAGQLPAGNSGSQGCKPGQYCFGNTPTVGQLPAGNTGSQGCKPGQNCGGYTPTVGLLPAGSTGAQGCKPGQNCDGYTPTVGQLPAGSTGSQGCKPGQNCGGYTPTAGQLPAGSTGAQGCILGQNCGGYTPIAGSAPGATAPSGYYGTTKPHSSTNSNNGLGGPAVFFSPGSGTGPSSPGYTPSETFNTPTSSGHPGDCKTPNCYSAFGSTAAPHAPAQPYGDTKPSSGSHLSSVPAYTNDYERPSGVQKPSGTSGPASTPSFTHTQSPSSPGDYSAGCKTGNCANYPSGQPGAFGVTKPNTNINTAPSQPQYSGGFGGPSGTFKPTEHTHVTPSTGSAPTNCGTPNCIGSPSASAGAASGANAQTGSYGTSKPTVENSPSNENTIYNGGFGGAAGLLKPNEYTIPAVSPKPINQHTGVPTTAACTSGHCDTQPPHSTAPHIDSTSSGSHATAAAAAVADAVVYTGGFGGPPGVLTPYDDGKIGALPTNGGQGHGQQIGGAHGSDKANINSPHGKIPVATGGPSGLSGVHENTGAQASSLTGATAYAGASAGASAGAHGYNLHGSHNSHEGNIKGGSPCGGGCGGSPSGATGKSLSGAHAFGVGGSFASSSASAHASAGAYTKGGYGKR</sequence>